<comment type="function">
    <text evidence="10">Catalyzes the transfer of pyrophosphate from adenosine triphosphate (ATP) to 6-hydroxymethyl-7,8-dihydropterin, an enzymatic step in folate biosynthesis pathway.</text>
</comment>
<keyword evidence="8" id="KW-0067">ATP-binding</keyword>
<dbReference type="CDD" id="cd00483">
    <property type="entry name" value="HPPK"/>
    <property type="match status" value="1"/>
</dbReference>
<dbReference type="InterPro" id="IPR035907">
    <property type="entry name" value="Hppk_sf"/>
</dbReference>
<dbReference type="RefSeq" id="WP_345232172.1">
    <property type="nucleotide sequence ID" value="NZ_BAABIQ010000037.1"/>
</dbReference>
<accession>A0ABP9BI19</accession>
<dbReference type="PANTHER" id="PTHR43071:SF1">
    <property type="entry name" value="2-AMINO-4-HYDROXY-6-HYDROXYMETHYLDIHYDROPTERIDINE PYROPHOSPHOKINASE"/>
    <property type="match status" value="1"/>
</dbReference>
<evidence type="ECO:0000256" key="8">
    <source>
        <dbReference type="ARBA" id="ARBA00022840"/>
    </source>
</evidence>
<evidence type="ECO:0000256" key="9">
    <source>
        <dbReference type="ARBA" id="ARBA00022909"/>
    </source>
</evidence>
<dbReference type="NCBIfam" id="TIGR01498">
    <property type="entry name" value="folK"/>
    <property type="match status" value="1"/>
</dbReference>
<evidence type="ECO:0000256" key="11">
    <source>
        <dbReference type="ARBA" id="ARBA00029766"/>
    </source>
</evidence>
<dbReference type="InterPro" id="IPR000550">
    <property type="entry name" value="Hppk"/>
</dbReference>
<dbReference type="EC" id="2.7.6.3" evidence="3"/>
<keyword evidence="7" id="KW-0418">Kinase</keyword>
<evidence type="ECO:0000256" key="2">
    <source>
        <dbReference type="ARBA" id="ARBA00005810"/>
    </source>
</evidence>
<evidence type="ECO:0000256" key="5">
    <source>
        <dbReference type="ARBA" id="ARBA00022679"/>
    </source>
</evidence>
<proteinExistence type="inferred from homology"/>
<evidence type="ECO:0000256" key="1">
    <source>
        <dbReference type="ARBA" id="ARBA00005051"/>
    </source>
</evidence>
<dbReference type="Pfam" id="PF01288">
    <property type="entry name" value="HPPK"/>
    <property type="match status" value="1"/>
</dbReference>
<keyword evidence="15" id="KW-1185">Reference proteome</keyword>
<comment type="similarity">
    <text evidence="2">Belongs to the HPPK family.</text>
</comment>
<evidence type="ECO:0000313" key="15">
    <source>
        <dbReference type="Proteomes" id="UP001501411"/>
    </source>
</evidence>
<dbReference type="EMBL" id="BAABIQ010000037">
    <property type="protein sequence ID" value="GAA4795940.1"/>
    <property type="molecule type" value="Genomic_DNA"/>
</dbReference>
<evidence type="ECO:0000256" key="3">
    <source>
        <dbReference type="ARBA" id="ARBA00013253"/>
    </source>
</evidence>
<evidence type="ECO:0000256" key="4">
    <source>
        <dbReference type="ARBA" id="ARBA00016218"/>
    </source>
</evidence>
<evidence type="ECO:0000256" key="6">
    <source>
        <dbReference type="ARBA" id="ARBA00022741"/>
    </source>
</evidence>
<dbReference type="Gene3D" id="3.30.70.560">
    <property type="entry name" value="7,8-Dihydro-6-hydroxymethylpterin-pyrophosphokinase HPPK"/>
    <property type="match status" value="1"/>
</dbReference>
<organism evidence="14 15">
    <name type="scientific">Olivibacter ginsenosidimutans</name>
    <dbReference type="NCBI Taxonomy" id="1176537"/>
    <lineage>
        <taxon>Bacteria</taxon>
        <taxon>Pseudomonadati</taxon>
        <taxon>Bacteroidota</taxon>
        <taxon>Sphingobacteriia</taxon>
        <taxon>Sphingobacteriales</taxon>
        <taxon>Sphingobacteriaceae</taxon>
        <taxon>Olivibacter</taxon>
    </lineage>
</organism>
<feature type="domain" description="7,8-dihydro-6-hydroxymethylpterin-pyrophosphokinase" evidence="13">
    <location>
        <begin position="5"/>
        <end position="132"/>
    </location>
</feature>
<evidence type="ECO:0000313" key="14">
    <source>
        <dbReference type="EMBL" id="GAA4795940.1"/>
    </source>
</evidence>
<keyword evidence="9" id="KW-0289">Folate biosynthesis</keyword>
<dbReference type="Proteomes" id="UP001501411">
    <property type="component" value="Unassembled WGS sequence"/>
</dbReference>
<evidence type="ECO:0000256" key="12">
    <source>
        <dbReference type="ARBA" id="ARBA00033413"/>
    </source>
</evidence>
<evidence type="ECO:0000256" key="10">
    <source>
        <dbReference type="ARBA" id="ARBA00029409"/>
    </source>
</evidence>
<evidence type="ECO:0000256" key="7">
    <source>
        <dbReference type="ARBA" id="ARBA00022777"/>
    </source>
</evidence>
<keyword evidence="6" id="KW-0547">Nucleotide-binding</keyword>
<reference evidence="15" key="1">
    <citation type="journal article" date="2019" name="Int. J. Syst. Evol. Microbiol.">
        <title>The Global Catalogue of Microorganisms (GCM) 10K type strain sequencing project: providing services to taxonomists for standard genome sequencing and annotation.</title>
        <authorList>
            <consortium name="The Broad Institute Genomics Platform"/>
            <consortium name="The Broad Institute Genome Sequencing Center for Infectious Disease"/>
            <person name="Wu L."/>
            <person name="Ma J."/>
        </authorList>
    </citation>
    <scope>NUCLEOTIDE SEQUENCE [LARGE SCALE GENOMIC DNA]</scope>
    <source>
        <strain evidence="15">JCM 18200</strain>
    </source>
</reference>
<keyword evidence="5" id="KW-0808">Transferase</keyword>
<name>A0ABP9BI19_9SPHI</name>
<sequence length="161" mass="18182">MHEVYVILGSNLGDSSHVLGNALHFLTERVGTVVAKSPIYQTAPWGVANQPDYLNQVIRLKTSLKPEEVLEEVLNIEKDLGRTRLKKWEARIIDIDILFYDHAVIQRENLVIPHPLLHLRKFVLEPLAAIAPDFIHPVLQQTVGELLAHVGDEHAVRRASL</sequence>
<comment type="caution">
    <text evidence="14">The sequence shown here is derived from an EMBL/GenBank/DDBJ whole genome shotgun (WGS) entry which is preliminary data.</text>
</comment>
<dbReference type="PANTHER" id="PTHR43071">
    <property type="entry name" value="2-AMINO-4-HYDROXY-6-HYDROXYMETHYLDIHYDROPTERIDINE PYROPHOSPHOKINASE"/>
    <property type="match status" value="1"/>
</dbReference>
<evidence type="ECO:0000259" key="13">
    <source>
        <dbReference type="Pfam" id="PF01288"/>
    </source>
</evidence>
<comment type="pathway">
    <text evidence="1">Cofactor biosynthesis; tetrahydrofolate biosynthesis; 2-amino-4-hydroxy-6-hydroxymethyl-7,8-dihydropteridine diphosphate from 7,8-dihydroneopterin triphosphate: step 4/4.</text>
</comment>
<dbReference type="SUPFAM" id="SSF55083">
    <property type="entry name" value="6-hydroxymethyl-7,8-dihydropterin pyrophosphokinase, HPPK"/>
    <property type="match status" value="1"/>
</dbReference>
<gene>
    <name evidence="14" type="primary">folK</name>
    <name evidence="14" type="ORF">GCM10023231_25450</name>
</gene>
<protein>
    <recommendedName>
        <fullName evidence="4">2-amino-4-hydroxy-6-hydroxymethyldihydropteridine pyrophosphokinase</fullName>
        <ecNumber evidence="3">2.7.6.3</ecNumber>
    </recommendedName>
    <alternativeName>
        <fullName evidence="11">6-hydroxymethyl-7,8-dihydropterin pyrophosphokinase</fullName>
    </alternativeName>
    <alternativeName>
        <fullName evidence="12">7,8-dihydro-6-hydroxymethylpterin-pyrophosphokinase</fullName>
    </alternativeName>
</protein>